<accession>A0A382SF88</accession>
<feature type="non-terminal residue" evidence="1">
    <location>
        <position position="75"/>
    </location>
</feature>
<dbReference type="EMBL" id="UINC01128399">
    <property type="protein sequence ID" value="SVD08125.1"/>
    <property type="molecule type" value="Genomic_DNA"/>
</dbReference>
<evidence type="ECO:0000313" key="1">
    <source>
        <dbReference type="EMBL" id="SVD08125.1"/>
    </source>
</evidence>
<dbReference type="AlphaFoldDB" id="A0A382SF88"/>
<organism evidence="1">
    <name type="scientific">marine metagenome</name>
    <dbReference type="NCBI Taxonomy" id="408172"/>
    <lineage>
        <taxon>unclassified sequences</taxon>
        <taxon>metagenomes</taxon>
        <taxon>ecological metagenomes</taxon>
    </lineage>
</organism>
<protein>
    <submittedName>
        <fullName evidence="1">Uncharacterized protein</fullName>
    </submittedName>
</protein>
<name>A0A382SF88_9ZZZZ</name>
<sequence length="75" mass="7706">MKLRKSLFTSLALTAIGSIVLIACGDLDPVDAPTQVVVAPTSTQDSGALPATNTPVVEPIIPPPLPRFAAGKLEL</sequence>
<gene>
    <name evidence="1" type="ORF">METZ01_LOCUS360979</name>
</gene>
<dbReference type="PROSITE" id="PS51257">
    <property type="entry name" value="PROKAR_LIPOPROTEIN"/>
    <property type="match status" value="1"/>
</dbReference>
<proteinExistence type="predicted"/>
<reference evidence="1" key="1">
    <citation type="submission" date="2018-05" db="EMBL/GenBank/DDBJ databases">
        <authorList>
            <person name="Lanie J.A."/>
            <person name="Ng W.-L."/>
            <person name="Kazmierczak K.M."/>
            <person name="Andrzejewski T.M."/>
            <person name="Davidsen T.M."/>
            <person name="Wayne K.J."/>
            <person name="Tettelin H."/>
            <person name="Glass J.I."/>
            <person name="Rusch D."/>
            <person name="Podicherti R."/>
            <person name="Tsui H.-C.T."/>
            <person name="Winkler M.E."/>
        </authorList>
    </citation>
    <scope>NUCLEOTIDE SEQUENCE</scope>
</reference>